<feature type="compositionally biased region" description="Basic residues" evidence="1">
    <location>
        <begin position="80"/>
        <end position="95"/>
    </location>
</feature>
<feature type="region of interest" description="Disordered" evidence="1">
    <location>
        <begin position="1"/>
        <end position="328"/>
    </location>
</feature>
<gene>
    <name evidence="2" type="ORF">AVDCRST_MAG73-3215</name>
</gene>
<feature type="compositionally biased region" description="Low complexity" evidence="1">
    <location>
        <begin position="300"/>
        <end position="317"/>
    </location>
</feature>
<feature type="compositionally biased region" description="Low complexity" evidence="1">
    <location>
        <begin position="66"/>
        <end position="79"/>
    </location>
</feature>
<name>A0A6J4UQS1_9BACT</name>
<dbReference type="EMBL" id="CADCWE010000213">
    <property type="protein sequence ID" value="CAA9555114.1"/>
    <property type="molecule type" value="Genomic_DNA"/>
</dbReference>
<dbReference type="AlphaFoldDB" id="A0A6J4UQS1"/>
<proteinExistence type="predicted"/>
<feature type="non-terminal residue" evidence="2">
    <location>
        <position position="328"/>
    </location>
</feature>
<feature type="compositionally biased region" description="Low complexity" evidence="1">
    <location>
        <begin position="115"/>
        <end position="124"/>
    </location>
</feature>
<accession>A0A6J4UQS1</accession>
<feature type="compositionally biased region" description="Basic and acidic residues" evidence="1">
    <location>
        <begin position="252"/>
        <end position="279"/>
    </location>
</feature>
<sequence>GRAKGACGATRSRRTPRSLPRRGRGSAVRPVRRTRATSRHCWQAGPNDRRRSAHPRARQQDPEVRPLAPTAPHAPPGAGVRRRRGPRGRRRLGRRSRADPAPGPRRRVGRGGLRGDAPARPRAGGAHRRPGAVRRPDRRRLAPGRAGGLPVSGPAAAGDPVAPLPDRGPAARPRQSRHAAADRRRGRGLRRLRLPGRGRSVQSENRPRRDGRPLPGPAARVGRGRVGRHRRRRRAAGAGRRRRGGPLRRRRLDPTGRPDRRFGGDRGQHRNPRPGDHLGRRAPGRRGGIAQRRRRRQRSPFRGQPPASPRAAPERPAGTGRRRRHAGL</sequence>
<feature type="compositionally biased region" description="Basic residues" evidence="1">
    <location>
        <begin position="184"/>
        <end position="196"/>
    </location>
</feature>
<protein>
    <submittedName>
        <fullName evidence="2">Uncharacterized protein</fullName>
    </submittedName>
</protein>
<evidence type="ECO:0000313" key="2">
    <source>
        <dbReference type="EMBL" id="CAA9555114.1"/>
    </source>
</evidence>
<feature type="non-terminal residue" evidence="2">
    <location>
        <position position="1"/>
    </location>
</feature>
<feature type="compositionally biased region" description="Basic residues" evidence="1">
    <location>
        <begin position="222"/>
        <end position="251"/>
    </location>
</feature>
<organism evidence="2">
    <name type="scientific">uncultured Thermomicrobiales bacterium</name>
    <dbReference type="NCBI Taxonomy" id="1645740"/>
    <lineage>
        <taxon>Bacteria</taxon>
        <taxon>Pseudomonadati</taxon>
        <taxon>Thermomicrobiota</taxon>
        <taxon>Thermomicrobia</taxon>
        <taxon>Thermomicrobiales</taxon>
        <taxon>environmental samples</taxon>
    </lineage>
</organism>
<evidence type="ECO:0000256" key="1">
    <source>
        <dbReference type="SAM" id="MobiDB-lite"/>
    </source>
</evidence>
<reference evidence="2" key="1">
    <citation type="submission" date="2020-02" db="EMBL/GenBank/DDBJ databases">
        <authorList>
            <person name="Meier V. D."/>
        </authorList>
    </citation>
    <scope>NUCLEOTIDE SEQUENCE</scope>
    <source>
        <strain evidence="2">AVDCRST_MAG73</strain>
    </source>
</reference>
<feature type="compositionally biased region" description="Basic residues" evidence="1">
    <location>
        <begin position="11"/>
        <end position="38"/>
    </location>
</feature>
<feature type="compositionally biased region" description="Basic residues" evidence="1">
    <location>
        <begin position="125"/>
        <end position="142"/>
    </location>
</feature>